<dbReference type="RefSeq" id="WP_310072823.1">
    <property type="nucleotide sequence ID" value="NZ_JAVDVX010000004.1"/>
</dbReference>
<evidence type="ECO:0000313" key="3">
    <source>
        <dbReference type="Proteomes" id="UP001253595"/>
    </source>
</evidence>
<evidence type="ECO:0000313" key="2">
    <source>
        <dbReference type="EMBL" id="MDR7090475.1"/>
    </source>
</evidence>
<feature type="signal peptide" evidence="1">
    <location>
        <begin position="1"/>
        <end position="20"/>
    </location>
</feature>
<sequence>MRSKGIHFSLALLVSMGAFSLSGCGGGDGDSARVAQTVDASKNGVTEIKITENLGYVHFKSFYQFELIGVDKDGKEINLTKKATWKITDSDVENIGKIKDGYFTAAGVKGNFTLVAEYAGLKATPKDITVSDANLTSVAIETTSNVVNECQNLTLVAKATFDETLVLPYAITWKVVSGANLGSFKDATKGILSTINSGTITLVATGIDNNNKEIPSPQFNVTVDDGLATIVVATTPAVTELRDGETATVKVSGIYTDPANPIDITDNSTITASPSDLLLIEGTKITARNGIANGKIVTLKGTCGGEEGTKNLTISERRLKSVEIENENGGTSNLSLSEGSKLNLNLTATYIDNSTKDDYTNNVVWKIDDRNNNITDDSKVTISSSGELSVNTDLNLTAAAIIYVIAEVRDGSGNVILNPSGERVEDEINITINPN</sequence>
<keyword evidence="3" id="KW-1185">Reference proteome</keyword>
<keyword evidence="1" id="KW-0732">Signal</keyword>
<reference evidence="2 3" key="1">
    <citation type="submission" date="2023-07" db="EMBL/GenBank/DDBJ databases">
        <title>Sorghum-associated microbial communities from plants grown in Nebraska, USA.</title>
        <authorList>
            <person name="Schachtman D."/>
        </authorList>
    </citation>
    <scope>NUCLEOTIDE SEQUENCE [LARGE SCALE GENOMIC DNA]</scope>
    <source>
        <strain evidence="2 3">BE190</strain>
    </source>
</reference>
<accession>A0ABU1UZ84</accession>
<protein>
    <submittedName>
        <fullName evidence="2">Uncharacterized protein</fullName>
    </submittedName>
</protein>
<name>A0ABU1UZ84_9GAMM</name>
<gene>
    <name evidence="2" type="ORF">J2X05_002499</name>
</gene>
<dbReference type="Gene3D" id="2.60.40.1080">
    <property type="match status" value="1"/>
</dbReference>
<evidence type="ECO:0000256" key="1">
    <source>
        <dbReference type="SAM" id="SignalP"/>
    </source>
</evidence>
<feature type="chain" id="PRO_5045331346" evidence="1">
    <location>
        <begin position="21"/>
        <end position="435"/>
    </location>
</feature>
<proteinExistence type="predicted"/>
<dbReference type="EMBL" id="JAVDVX010000004">
    <property type="protein sequence ID" value="MDR7090475.1"/>
    <property type="molecule type" value="Genomic_DNA"/>
</dbReference>
<comment type="caution">
    <text evidence="2">The sequence shown here is derived from an EMBL/GenBank/DDBJ whole genome shotgun (WGS) entry which is preliminary data.</text>
</comment>
<dbReference type="PROSITE" id="PS51257">
    <property type="entry name" value="PROKAR_LIPOPROTEIN"/>
    <property type="match status" value="1"/>
</dbReference>
<organism evidence="2 3">
    <name type="scientific">Cellvibrio fibrivorans</name>
    <dbReference type="NCBI Taxonomy" id="126350"/>
    <lineage>
        <taxon>Bacteria</taxon>
        <taxon>Pseudomonadati</taxon>
        <taxon>Pseudomonadota</taxon>
        <taxon>Gammaproteobacteria</taxon>
        <taxon>Cellvibrionales</taxon>
        <taxon>Cellvibrionaceae</taxon>
        <taxon>Cellvibrio</taxon>
    </lineage>
</organism>
<dbReference type="Proteomes" id="UP001253595">
    <property type="component" value="Unassembled WGS sequence"/>
</dbReference>